<protein>
    <submittedName>
        <fullName evidence="1">Uncharacterized protein</fullName>
    </submittedName>
</protein>
<gene>
    <name evidence="1" type="ORF">CAEBREN_09075</name>
</gene>
<reference evidence="2" key="1">
    <citation type="submission" date="2011-07" db="EMBL/GenBank/DDBJ databases">
        <authorList>
            <consortium name="Caenorhabditis brenneri Sequencing and Analysis Consortium"/>
            <person name="Wilson R.K."/>
        </authorList>
    </citation>
    <scope>NUCLEOTIDE SEQUENCE [LARGE SCALE GENOMIC DNA]</scope>
    <source>
        <strain evidence="2">PB2801</strain>
    </source>
</reference>
<dbReference type="AlphaFoldDB" id="G0PD34"/>
<dbReference type="InParanoid" id="G0PD34"/>
<evidence type="ECO:0000313" key="2">
    <source>
        <dbReference type="Proteomes" id="UP000008068"/>
    </source>
</evidence>
<dbReference type="HOGENOM" id="CLU_1972438_0_0_1"/>
<sequence>MRKRGDRSKWYSRAYLLTVKSDTKMEVLIEPEKQTTAKHEETRTIQEEVLLSGTTDQPQINCSTIDDRNFQRSYSIFFDIFKKSVSPEFGKRAFYRQKKEKMSLRFKHNKGSDFRSLFSDKRTSFIG</sequence>
<dbReference type="EMBL" id="GL380262">
    <property type="protein sequence ID" value="EGT51493.1"/>
    <property type="molecule type" value="Genomic_DNA"/>
</dbReference>
<accession>G0PD34</accession>
<name>G0PD34_CAEBE</name>
<organism evidence="2">
    <name type="scientific">Caenorhabditis brenneri</name>
    <name type="common">Nematode worm</name>
    <dbReference type="NCBI Taxonomy" id="135651"/>
    <lineage>
        <taxon>Eukaryota</taxon>
        <taxon>Metazoa</taxon>
        <taxon>Ecdysozoa</taxon>
        <taxon>Nematoda</taxon>
        <taxon>Chromadorea</taxon>
        <taxon>Rhabditida</taxon>
        <taxon>Rhabditina</taxon>
        <taxon>Rhabditomorpha</taxon>
        <taxon>Rhabditoidea</taxon>
        <taxon>Rhabditidae</taxon>
        <taxon>Peloderinae</taxon>
        <taxon>Caenorhabditis</taxon>
    </lineage>
</organism>
<dbReference type="Proteomes" id="UP000008068">
    <property type="component" value="Unassembled WGS sequence"/>
</dbReference>
<proteinExistence type="predicted"/>
<keyword evidence="2" id="KW-1185">Reference proteome</keyword>
<evidence type="ECO:0000313" key="1">
    <source>
        <dbReference type="EMBL" id="EGT51493.1"/>
    </source>
</evidence>